<comment type="caution">
    <text evidence="5">The sequence shown here is derived from an EMBL/GenBank/DDBJ whole genome shotgun (WGS) entry which is preliminary data.</text>
</comment>
<evidence type="ECO:0000256" key="3">
    <source>
        <dbReference type="PROSITE-ProRule" id="PRU00529"/>
    </source>
</evidence>
<dbReference type="GO" id="GO:0032259">
    <property type="term" value="P:methylation"/>
    <property type="evidence" value="ECO:0007669"/>
    <property type="project" value="UniProtKB-KW"/>
</dbReference>
<keyword evidence="3" id="KW-0694">RNA-binding</keyword>
<dbReference type="Proteomes" id="UP001236559">
    <property type="component" value="Unassembled WGS sequence"/>
</dbReference>
<dbReference type="PROSITE" id="PS51165">
    <property type="entry name" value="THUMP"/>
    <property type="match status" value="1"/>
</dbReference>
<evidence type="ECO:0000313" key="5">
    <source>
        <dbReference type="EMBL" id="MDQ0274742.1"/>
    </source>
</evidence>
<dbReference type="InterPro" id="IPR004114">
    <property type="entry name" value="THUMP_dom"/>
</dbReference>
<feature type="domain" description="THUMP" evidence="4">
    <location>
        <begin position="41"/>
        <end position="151"/>
    </location>
</feature>
<dbReference type="PROSITE" id="PS01261">
    <property type="entry name" value="UPF0020"/>
    <property type="match status" value="1"/>
</dbReference>
<organism evidence="5 6">
    <name type="scientific">Peptoniphilus koenoeneniae</name>
    <dbReference type="NCBI Taxonomy" id="507751"/>
    <lineage>
        <taxon>Bacteria</taxon>
        <taxon>Bacillati</taxon>
        <taxon>Bacillota</taxon>
        <taxon>Tissierellia</taxon>
        <taxon>Tissierellales</taxon>
        <taxon>Peptoniphilaceae</taxon>
        <taxon>Peptoniphilus</taxon>
    </lineage>
</organism>
<dbReference type="PANTHER" id="PTHR47313:SF1">
    <property type="entry name" value="RIBOSOMAL RNA LARGE SUBUNIT METHYLTRANSFERASE K_L"/>
    <property type="match status" value="1"/>
</dbReference>
<evidence type="ECO:0000313" key="6">
    <source>
        <dbReference type="Proteomes" id="UP001236559"/>
    </source>
</evidence>
<dbReference type="CDD" id="cd11715">
    <property type="entry name" value="THUMP_AdoMetMT"/>
    <property type="match status" value="1"/>
</dbReference>
<name>A0ABU0ATZ7_9FIRM</name>
<evidence type="ECO:0000256" key="1">
    <source>
        <dbReference type="ARBA" id="ARBA00022603"/>
    </source>
</evidence>
<dbReference type="Pfam" id="PF02926">
    <property type="entry name" value="THUMP"/>
    <property type="match status" value="1"/>
</dbReference>
<protein>
    <submittedName>
        <fullName evidence="5">N6-adenine-specific DNA methylase</fullName>
        <ecNumber evidence="5">2.1.1.-</ecNumber>
    </submittedName>
</protein>
<dbReference type="PANTHER" id="PTHR47313">
    <property type="entry name" value="RIBOSOMAL RNA LARGE SUBUNIT METHYLTRANSFERASE K/L"/>
    <property type="match status" value="1"/>
</dbReference>
<evidence type="ECO:0000259" key="4">
    <source>
        <dbReference type="PROSITE" id="PS51165"/>
    </source>
</evidence>
<dbReference type="EMBL" id="JAUSTN010000003">
    <property type="protein sequence ID" value="MDQ0274742.1"/>
    <property type="molecule type" value="Genomic_DNA"/>
</dbReference>
<dbReference type="SMART" id="SM00981">
    <property type="entry name" value="THUMP"/>
    <property type="match status" value="1"/>
</dbReference>
<keyword evidence="2 5" id="KW-0808">Transferase</keyword>
<dbReference type="EC" id="2.1.1.-" evidence="5"/>
<evidence type="ECO:0000256" key="2">
    <source>
        <dbReference type="ARBA" id="ARBA00022679"/>
    </source>
</evidence>
<keyword evidence="1 5" id="KW-0489">Methyltransferase</keyword>
<dbReference type="InterPro" id="IPR029063">
    <property type="entry name" value="SAM-dependent_MTases_sf"/>
</dbReference>
<dbReference type="Gene3D" id="3.40.50.150">
    <property type="entry name" value="Vaccinia Virus protein VP39"/>
    <property type="match status" value="1"/>
</dbReference>
<dbReference type="GO" id="GO:0008168">
    <property type="term" value="F:methyltransferase activity"/>
    <property type="evidence" value="ECO:0007669"/>
    <property type="project" value="UniProtKB-KW"/>
</dbReference>
<dbReference type="Pfam" id="PF01170">
    <property type="entry name" value="UPF0020"/>
    <property type="match status" value="1"/>
</dbReference>
<keyword evidence="6" id="KW-1185">Reference proteome</keyword>
<gene>
    <name evidence="5" type="ORF">J2S72_000759</name>
</gene>
<dbReference type="InterPro" id="IPR053943">
    <property type="entry name" value="RlmKL-like_Mtase_CS"/>
</dbReference>
<dbReference type="InterPro" id="IPR002052">
    <property type="entry name" value="DNA_methylase_N6_adenine_CS"/>
</dbReference>
<proteinExistence type="predicted"/>
<dbReference type="InterPro" id="IPR054170">
    <property type="entry name" value="RlmL_1st"/>
</dbReference>
<dbReference type="Pfam" id="PF22020">
    <property type="entry name" value="RlmL_1st"/>
    <property type="match status" value="1"/>
</dbReference>
<dbReference type="SUPFAM" id="SSF53335">
    <property type="entry name" value="S-adenosyl-L-methionine-dependent methyltransferases"/>
    <property type="match status" value="1"/>
</dbReference>
<dbReference type="InterPro" id="IPR000241">
    <property type="entry name" value="RlmKL-like_Mtase"/>
</dbReference>
<dbReference type="Gene3D" id="3.30.2130.30">
    <property type="match status" value="1"/>
</dbReference>
<accession>A0ABU0ATZ7</accession>
<dbReference type="RefSeq" id="WP_307495003.1">
    <property type="nucleotide sequence ID" value="NZ_JAUSTN010000003.1"/>
</dbReference>
<dbReference type="PROSITE" id="PS00092">
    <property type="entry name" value="N6_MTASE"/>
    <property type="match status" value="1"/>
</dbReference>
<reference evidence="5 6" key="1">
    <citation type="submission" date="2023-07" db="EMBL/GenBank/DDBJ databases">
        <title>Genomic Encyclopedia of Type Strains, Phase IV (KMG-IV): sequencing the most valuable type-strain genomes for metagenomic binning, comparative biology and taxonomic classification.</title>
        <authorList>
            <person name="Goeker M."/>
        </authorList>
    </citation>
    <scope>NUCLEOTIDE SEQUENCE [LARGE SCALE GENOMIC DNA]</scope>
    <source>
        <strain evidence="5 6">DSM 22616</strain>
    </source>
</reference>
<sequence length="371" mass="42745">MKIIATTTFGLESVLKRELENLGYKAEVENGRLALEGDLKDIYKLNLRLRTADRVLIEFLNFKALSFEELFDGVSGFPWEDFIPENANFIVEGRSRKSKLFSISDCQRITEKAIITRLSKIYKKSYFEKDGPRYKLEVSLLDDIASITLDTSGEGLHKRGYREINYKAPISETLAAGLVSLSYWNSKRLLCDPFCGSGTIAIEAAMIGRNIAPGLMRNFDFENFSFTDKKDFRDQKSKCYSEILLNKKLDIVASDISYKAIEIAKNNAELMDLSQDITFFKKDIFDLDLPDDYGVLITNPPYGVRIKDQVSDLQKELGKLYKSLKTWSFYIITSDENFEKDFNKKADRNRKLYNGGIRTYYYQYYGPKPKK</sequence>